<dbReference type="Proteomes" id="UP000826195">
    <property type="component" value="Unassembled WGS sequence"/>
</dbReference>
<dbReference type="GO" id="GO:0016192">
    <property type="term" value="P:vesicle-mediated transport"/>
    <property type="evidence" value="ECO:0007669"/>
    <property type="project" value="InterPro"/>
</dbReference>
<dbReference type="InterPro" id="IPR036045">
    <property type="entry name" value="Sec1-like_sf"/>
</dbReference>
<evidence type="ECO:0000313" key="4">
    <source>
        <dbReference type="Proteomes" id="UP000826195"/>
    </source>
</evidence>
<evidence type="ECO:0000256" key="1">
    <source>
        <dbReference type="ARBA" id="ARBA00009884"/>
    </source>
</evidence>
<proteinExistence type="inferred from homology"/>
<dbReference type="Pfam" id="PF00995">
    <property type="entry name" value="Sec1"/>
    <property type="match status" value="1"/>
</dbReference>
<dbReference type="InterPro" id="IPR001619">
    <property type="entry name" value="Sec1-like"/>
</dbReference>
<keyword evidence="4" id="KW-1185">Reference proteome</keyword>
<dbReference type="Gene3D" id="3.40.50.1910">
    <property type="match status" value="2"/>
</dbReference>
<dbReference type="PANTHER" id="PTHR11679">
    <property type="entry name" value="VESICLE PROTEIN SORTING-ASSOCIATED"/>
    <property type="match status" value="1"/>
</dbReference>
<reference evidence="3 4" key="1">
    <citation type="journal article" date="2021" name="J. Hered.">
        <title>A chromosome-level genome assembly of the parasitoid wasp, Cotesia glomerata (Hymenoptera: Braconidae).</title>
        <authorList>
            <person name="Pinto B.J."/>
            <person name="Weis J.J."/>
            <person name="Gamble T."/>
            <person name="Ode P.J."/>
            <person name="Paul R."/>
            <person name="Zaspel J.M."/>
        </authorList>
    </citation>
    <scope>NUCLEOTIDE SEQUENCE [LARGE SCALE GENOMIC DNA]</scope>
    <source>
        <strain evidence="3">CgM1</strain>
    </source>
</reference>
<accession>A0AAV7IDJ4</accession>
<dbReference type="InterPro" id="IPR043155">
    <property type="entry name" value="VPS33_dom3b"/>
</dbReference>
<dbReference type="SUPFAM" id="SSF56815">
    <property type="entry name" value="Sec1/munc18-like (SM) proteins"/>
    <property type="match status" value="1"/>
</dbReference>
<feature type="signal peptide" evidence="2">
    <location>
        <begin position="1"/>
        <end position="16"/>
    </location>
</feature>
<gene>
    <name evidence="3" type="ORF">KQX54_008348</name>
</gene>
<dbReference type="EMBL" id="JAHXZJ010001864">
    <property type="protein sequence ID" value="KAH0549332.1"/>
    <property type="molecule type" value="Genomic_DNA"/>
</dbReference>
<dbReference type="InterPro" id="IPR043154">
    <property type="entry name" value="Sec-1-like_dom1"/>
</dbReference>
<comment type="similarity">
    <text evidence="1">Belongs to the STXBP/unc-18/SEC1 family.</text>
</comment>
<comment type="caution">
    <text evidence="3">The sequence shown here is derived from an EMBL/GenBank/DDBJ whole genome shotgun (WGS) entry which is preliminary data.</text>
</comment>
<dbReference type="AlphaFoldDB" id="A0AAV7IDJ4"/>
<evidence type="ECO:0000313" key="3">
    <source>
        <dbReference type="EMBL" id="KAH0549332.1"/>
    </source>
</evidence>
<evidence type="ECO:0000256" key="2">
    <source>
        <dbReference type="SAM" id="SignalP"/>
    </source>
</evidence>
<sequence>MHFILLLQLLVATTSAAVIRDIGGLYFSHSPKTNEDTDSQNGQDIDRLFSYNSDNFANYPQRSKRDVHLSPDVYLESKSLPNDIDQIYGQKFPVREMANSKTDDLDGLYSYSNPDGINYPHYARKRTVTPRTVRQASDVISKLSRDKNSAQDNDQLHGQMSSILMEPKNGEDNVNTLNIYNNHNGDKYPPGSRQRFVYDNAFGDVNGAINIEHIRRKNLQIFIEQLKNFNVPGFDAVKFYNDVMDFYHRCDLLSIHVQVQPAFDQDFIDVGGLYQQNGIPRDENSYRPKDIDNLYQYNEELFYIMDITFDDKLNALQQISQRKLIDILDQIFGKKDFIIEQTLMKPLDSFVGVTVLKKHGVDKIYLLEPGLKPTNSQRIFLISSNLISCKRVLDQIQSEISQSDGLNFHILINPYIPTVVHSLIEEEGLADLVTVRALSWEFIRIDDNVLSLECPIFVDLYYHKNTSLLPSLARNLWSLQLILGWPKFSMSFGKHSDQVLKMIDTIREDTKSSNCSSNEIGGLIIMDRSYDLVSTFLTPVSYLGLLSEVVPITVNTAVIDKTPIKLDPKKDQVYEDIRDIHFSDVFPKLRAMAKALKSEQEATQDMKLAEMGHYVATRLSKTAEVKRLLASHISACEAIISALGSEFETLQSMEKSILECTKRKECLDYIERYINDYPIRSLRLLCLLSITSSGLTPNESHIIQKSHLHAHGYEYIPFFYKLEACGFLRQKKENILNKLPTWSGEWTSNAQRMKLLPNQSKKSETTSVCPSYVFSGAYIPAIAQFLKTVISQVSNPKGYEDLINLPECHVNRPHTVVQPKIVIICIVGGITYGEISACRFIEKSMGIKLAIVSDCLLTSDKLFKSIQDA</sequence>
<keyword evidence="2" id="KW-0732">Signal</keyword>
<dbReference type="Gene3D" id="1.25.40.850">
    <property type="match status" value="1"/>
</dbReference>
<dbReference type="InterPro" id="IPR043127">
    <property type="entry name" value="Sec-1-like_dom3a"/>
</dbReference>
<dbReference type="InterPro" id="IPR027482">
    <property type="entry name" value="Sec1-like_dom2"/>
</dbReference>
<organism evidence="3 4">
    <name type="scientific">Cotesia glomerata</name>
    <name type="common">Lepidopteran parasitic wasp</name>
    <name type="synonym">Apanteles glomeratus</name>
    <dbReference type="NCBI Taxonomy" id="32391"/>
    <lineage>
        <taxon>Eukaryota</taxon>
        <taxon>Metazoa</taxon>
        <taxon>Ecdysozoa</taxon>
        <taxon>Arthropoda</taxon>
        <taxon>Hexapoda</taxon>
        <taxon>Insecta</taxon>
        <taxon>Pterygota</taxon>
        <taxon>Neoptera</taxon>
        <taxon>Endopterygota</taxon>
        <taxon>Hymenoptera</taxon>
        <taxon>Apocrita</taxon>
        <taxon>Ichneumonoidea</taxon>
        <taxon>Braconidae</taxon>
        <taxon>Microgastrinae</taxon>
        <taxon>Cotesia</taxon>
    </lineage>
</organism>
<feature type="chain" id="PRO_5043540915" evidence="2">
    <location>
        <begin position="17"/>
        <end position="869"/>
    </location>
</feature>
<dbReference type="Gene3D" id="3.40.50.2060">
    <property type="match status" value="1"/>
</dbReference>
<dbReference type="Gene3D" id="3.90.830.10">
    <property type="entry name" value="Syntaxin Binding Protein 1, Chain A, domain 2"/>
    <property type="match status" value="1"/>
</dbReference>
<name>A0AAV7IDJ4_COTGL</name>
<protein>
    <submittedName>
        <fullName evidence="3">Uncharacterized protein</fullName>
    </submittedName>
</protein>